<dbReference type="EMBL" id="JACSQF010000001">
    <property type="protein sequence ID" value="MBD7979262.1"/>
    <property type="molecule type" value="Genomic_DNA"/>
</dbReference>
<dbReference type="InterPro" id="IPR043777">
    <property type="entry name" value="DUF5719"/>
</dbReference>
<reference evidence="2 3" key="1">
    <citation type="submission" date="2020-08" db="EMBL/GenBank/DDBJ databases">
        <title>A Genomic Blueprint of the Chicken Gut Microbiome.</title>
        <authorList>
            <person name="Gilroy R."/>
            <person name="Ravi A."/>
            <person name="Getino M."/>
            <person name="Pursley I."/>
            <person name="Horton D.L."/>
            <person name="Alikhan N.-F."/>
            <person name="Baker D."/>
            <person name="Gharbi K."/>
            <person name="Hall N."/>
            <person name="Watson M."/>
            <person name="Adriaenssens E.M."/>
            <person name="Foster-Nyarko E."/>
            <person name="Jarju S."/>
            <person name="Secka A."/>
            <person name="Antonio M."/>
            <person name="Oren A."/>
            <person name="Chaudhuri R."/>
            <person name="La Ragione R.M."/>
            <person name="Hildebrand F."/>
            <person name="Pallen M.J."/>
        </authorList>
    </citation>
    <scope>NUCLEOTIDE SEQUENCE [LARGE SCALE GENOMIC DNA]</scope>
    <source>
        <strain evidence="2 3">Sa2CUA9</strain>
    </source>
</reference>
<organism evidence="2 3">
    <name type="scientific">Oerskovia merdavium</name>
    <dbReference type="NCBI Taxonomy" id="2762227"/>
    <lineage>
        <taxon>Bacteria</taxon>
        <taxon>Bacillati</taxon>
        <taxon>Actinomycetota</taxon>
        <taxon>Actinomycetes</taxon>
        <taxon>Micrococcales</taxon>
        <taxon>Cellulomonadaceae</taxon>
        <taxon>Oerskovia</taxon>
    </lineage>
</organism>
<comment type="caution">
    <text evidence="2">The sequence shown here is derived from an EMBL/GenBank/DDBJ whole genome shotgun (WGS) entry which is preliminary data.</text>
</comment>
<feature type="region of interest" description="Disordered" evidence="1">
    <location>
        <begin position="453"/>
        <end position="472"/>
    </location>
</feature>
<evidence type="ECO:0008006" key="4">
    <source>
        <dbReference type="Google" id="ProtNLM"/>
    </source>
</evidence>
<dbReference type="Proteomes" id="UP000655570">
    <property type="component" value="Unassembled WGS sequence"/>
</dbReference>
<dbReference type="Pfam" id="PF18986">
    <property type="entry name" value="DUF5719"/>
    <property type="match status" value="1"/>
</dbReference>
<keyword evidence="3" id="KW-1185">Reference proteome</keyword>
<dbReference type="RefSeq" id="WP_191800114.1">
    <property type="nucleotide sequence ID" value="NZ_JACSQF010000001.1"/>
</dbReference>
<name>A0ABR8TU11_9CELL</name>
<evidence type="ECO:0000256" key="1">
    <source>
        <dbReference type="SAM" id="MobiDB-lite"/>
    </source>
</evidence>
<sequence length="587" mass="57372">MTTSRPRPRPRAALRRVATISTGLVAVALTGVVAVVGVPEGWGAAPGAVASDVEQIEASTPERVLVCPAPVRLADTTQVGDAQFSAAPVETATALRAAVVGAAGAGTANPGDTPVNLTGLDALDASPLEQGDGATTVSLADVTGSEVLRVGAGMPVDTRVAASVGSVTTAGDLRGLAAASCSAPDISHWLVGGSTEVGSSAQLVLQNPGRTPATVRLSVWGPGGPVVLSGGGQYLVPPGEEVVTLVEAVAPEQRRLAVHVESTGGTVAAYLQHSTLDGLVPVGVDFVAPGAEPGTALALGVTSAGESVEDPSAPQLRLLAPGTEAGTATVTVYGTDGRVRLRGGEEQDLTPGAVTDVSLGGLPVGDYTVVVDSTVPVVAGAQQARAGDPVPDSLDDTPQVDRAWVVATALDPAAASRPVGEDTSEAAGAIEPTTARTTDRGTVALVPGTSSTVRVGAVPSTPSERADDATSTGAFSGTLRAYGADGALLGETALSVGAGTTISLDALELGGGTDPAVLTLDASEKSAGSSEDGPAPVWSVLASAGAPVAGAAEGAPGSLLSVLVPVPPASSQGTVAVRATSTAGLPD</sequence>
<accession>A0ABR8TU11</accession>
<proteinExistence type="predicted"/>
<gene>
    <name evidence="2" type="ORF">H9641_00815</name>
</gene>
<evidence type="ECO:0000313" key="2">
    <source>
        <dbReference type="EMBL" id="MBD7979262.1"/>
    </source>
</evidence>
<evidence type="ECO:0000313" key="3">
    <source>
        <dbReference type="Proteomes" id="UP000655570"/>
    </source>
</evidence>
<protein>
    <recommendedName>
        <fullName evidence="4">Large extracellular alpha-helical protein</fullName>
    </recommendedName>
</protein>